<accession>A0A840XXK9</accession>
<gene>
    <name evidence="1" type="ORF">FHS88_000677</name>
</gene>
<dbReference type="Pfam" id="PF03693">
    <property type="entry name" value="ParD_antitoxin"/>
    <property type="match status" value="1"/>
</dbReference>
<evidence type="ECO:0000313" key="1">
    <source>
        <dbReference type="EMBL" id="MBB5688561.1"/>
    </source>
</evidence>
<reference evidence="1 2" key="1">
    <citation type="submission" date="2020-08" db="EMBL/GenBank/DDBJ databases">
        <title>Genomic Encyclopedia of Type Strains, Phase IV (KMG-IV): sequencing the most valuable type-strain genomes for metagenomic binning, comparative biology and taxonomic classification.</title>
        <authorList>
            <person name="Goeker M."/>
        </authorList>
    </citation>
    <scope>NUCLEOTIDE SEQUENCE [LARGE SCALE GENOMIC DNA]</scope>
    <source>
        <strain evidence="1 2">DSM 25895</strain>
    </source>
</reference>
<evidence type="ECO:0000313" key="2">
    <source>
        <dbReference type="Proteomes" id="UP000562254"/>
    </source>
</evidence>
<comment type="caution">
    <text evidence="1">The sequence shown here is derived from an EMBL/GenBank/DDBJ whole genome shotgun (WGS) entry which is preliminary data.</text>
</comment>
<protein>
    <submittedName>
        <fullName evidence="1">Antitoxin ParD1/3/4</fullName>
    </submittedName>
</protein>
<sequence length="90" mass="10002">MTVVRLTEEQEAIAQSAMATGRYNGPQEVIDAALKLLKTREEQREAFLRSLDDARREGEEQGYVEIDEVAVELDAIIAEAEGKLDARSGH</sequence>
<name>A0A840XXK9_9PROT</name>
<dbReference type="EMBL" id="JACIJE010000002">
    <property type="protein sequence ID" value="MBB5688561.1"/>
    <property type="molecule type" value="Genomic_DNA"/>
</dbReference>
<dbReference type="Proteomes" id="UP000562254">
    <property type="component" value="Unassembled WGS sequence"/>
</dbReference>
<dbReference type="Gene3D" id="6.10.10.120">
    <property type="entry name" value="Antitoxin ParD1-like"/>
    <property type="match status" value="1"/>
</dbReference>
<keyword evidence="2" id="KW-1185">Reference proteome</keyword>
<dbReference type="InterPro" id="IPR022789">
    <property type="entry name" value="ParD"/>
</dbReference>
<organism evidence="1 2">
    <name type="scientific">Neoroseomonas alkaliterrae</name>
    <dbReference type="NCBI Taxonomy" id="1452450"/>
    <lineage>
        <taxon>Bacteria</taxon>
        <taxon>Pseudomonadati</taxon>
        <taxon>Pseudomonadota</taxon>
        <taxon>Alphaproteobacteria</taxon>
        <taxon>Acetobacterales</taxon>
        <taxon>Acetobacteraceae</taxon>
        <taxon>Neoroseomonas</taxon>
    </lineage>
</organism>
<dbReference type="InterPro" id="IPR038296">
    <property type="entry name" value="ParD_sf"/>
</dbReference>
<proteinExistence type="predicted"/>
<dbReference type="AlphaFoldDB" id="A0A840XXK9"/>
<dbReference type="RefSeq" id="WP_184481361.1">
    <property type="nucleotide sequence ID" value="NZ_JACIJE010000002.1"/>
</dbReference>